<comment type="subcellular location">
    <subcellularLocation>
        <location evidence="2">Mitochondrion inner membrane</location>
        <topology evidence="2">Single-pass membrane protein</topology>
    </subcellularLocation>
</comment>
<proteinExistence type="inferred from homology"/>
<keyword evidence="7" id="KW-0999">Mitochondrion inner membrane</keyword>
<sequence>MHREIPSSNFVHRRQTSKLQRLSKKHPFLCVGLPFMVAVIGGSFVLLPLQETKYEVYDRRIHTATHEELKAKKPKFNIQEEYFRMKTQGVWGEWEPKRVERPPEEEPVWDRQDKN</sequence>
<comment type="function">
    <text evidence="1">Required for the assembly of the mitochondrial respiratory chain complex IV (CIV), also known as cytochrome c oxidase. May participate in merging the COX1 and COX2 assembly lines.</text>
</comment>
<dbReference type="GO" id="GO:0005743">
    <property type="term" value="C:mitochondrial inner membrane"/>
    <property type="evidence" value="ECO:0007669"/>
    <property type="project" value="UniProtKB-SubCell"/>
</dbReference>
<comment type="similarity">
    <text evidence="3">Belongs to the COX16 family.</text>
</comment>
<dbReference type="EMBL" id="JANBUW010000009">
    <property type="protein sequence ID" value="KAJ2851754.1"/>
    <property type="molecule type" value="Genomic_DNA"/>
</dbReference>
<keyword evidence="6 12" id="KW-0812">Transmembrane</keyword>
<dbReference type="OrthoDB" id="5516033at2759"/>
<keyword evidence="8 12" id="KW-1133">Transmembrane helix</keyword>
<protein>
    <recommendedName>
        <fullName evidence="4">Cytochrome c oxidase assembly protein COX16, mitochondrial</fullName>
    </recommendedName>
    <alternativeName>
        <fullName evidence="5">Cytochrome c oxidase assembly protein cox16, mitochondrial</fullName>
    </alternativeName>
</protein>
<dbReference type="Pfam" id="PF14138">
    <property type="entry name" value="COX16"/>
    <property type="match status" value="1"/>
</dbReference>
<evidence type="ECO:0000256" key="6">
    <source>
        <dbReference type="ARBA" id="ARBA00022692"/>
    </source>
</evidence>
<evidence type="ECO:0000256" key="10">
    <source>
        <dbReference type="ARBA" id="ARBA00023136"/>
    </source>
</evidence>
<evidence type="ECO:0000256" key="1">
    <source>
        <dbReference type="ARBA" id="ARBA00002490"/>
    </source>
</evidence>
<evidence type="ECO:0000256" key="3">
    <source>
        <dbReference type="ARBA" id="ARBA00008370"/>
    </source>
</evidence>
<dbReference type="AlphaFoldDB" id="A0A9W8IHW0"/>
<evidence type="ECO:0000256" key="8">
    <source>
        <dbReference type="ARBA" id="ARBA00022989"/>
    </source>
</evidence>
<evidence type="ECO:0000256" key="11">
    <source>
        <dbReference type="SAM" id="MobiDB-lite"/>
    </source>
</evidence>
<reference evidence="13" key="1">
    <citation type="submission" date="2022-07" db="EMBL/GenBank/DDBJ databases">
        <title>Phylogenomic reconstructions and comparative analyses of Kickxellomycotina fungi.</title>
        <authorList>
            <person name="Reynolds N.K."/>
            <person name="Stajich J.E."/>
            <person name="Barry K."/>
            <person name="Grigoriev I.V."/>
            <person name="Crous P."/>
            <person name="Smith M.E."/>
        </authorList>
    </citation>
    <scope>NUCLEOTIDE SEQUENCE</scope>
    <source>
        <strain evidence="13">NRRL 1566</strain>
    </source>
</reference>
<feature type="compositionally biased region" description="Polar residues" evidence="11">
    <location>
        <begin position="1"/>
        <end position="10"/>
    </location>
</feature>
<evidence type="ECO:0000256" key="4">
    <source>
        <dbReference type="ARBA" id="ARBA00015368"/>
    </source>
</evidence>
<keyword evidence="10 12" id="KW-0472">Membrane</keyword>
<evidence type="ECO:0000256" key="7">
    <source>
        <dbReference type="ARBA" id="ARBA00022792"/>
    </source>
</evidence>
<keyword evidence="9" id="KW-0496">Mitochondrion</keyword>
<feature type="region of interest" description="Disordered" evidence="11">
    <location>
        <begin position="96"/>
        <end position="115"/>
    </location>
</feature>
<accession>A0A9W8IHW0</accession>
<evidence type="ECO:0000313" key="14">
    <source>
        <dbReference type="Proteomes" id="UP001139887"/>
    </source>
</evidence>
<organism evidence="13 14">
    <name type="scientific">Coemansia brasiliensis</name>
    <dbReference type="NCBI Taxonomy" id="2650707"/>
    <lineage>
        <taxon>Eukaryota</taxon>
        <taxon>Fungi</taxon>
        <taxon>Fungi incertae sedis</taxon>
        <taxon>Zoopagomycota</taxon>
        <taxon>Kickxellomycotina</taxon>
        <taxon>Kickxellomycetes</taxon>
        <taxon>Kickxellales</taxon>
        <taxon>Kickxellaceae</taxon>
        <taxon>Coemansia</taxon>
    </lineage>
</organism>
<keyword evidence="14" id="KW-1185">Reference proteome</keyword>
<gene>
    <name evidence="13" type="primary">COX16</name>
    <name evidence="13" type="ORF">IWW36_000899</name>
</gene>
<comment type="caution">
    <text evidence="13">The sequence shown here is derived from an EMBL/GenBank/DDBJ whole genome shotgun (WGS) entry which is preliminary data.</text>
</comment>
<dbReference type="PANTHER" id="PTHR17130">
    <property type="entry name" value="MITOCHONDRIAL OUTER MEMBRANE PROTEIN 25"/>
    <property type="match status" value="1"/>
</dbReference>
<evidence type="ECO:0000256" key="12">
    <source>
        <dbReference type="SAM" id="Phobius"/>
    </source>
</evidence>
<dbReference type="Proteomes" id="UP001139887">
    <property type="component" value="Unassembled WGS sequence"/>
</dbReference>
<evidence type="ECO:0000256" key="9">
    <source>
        <dbReference type="ARBA" id="ARBA00023128"/>
    </source>
</evidence>
<name>A0A9W8IHW0_9FUNG</name>
<dbReference type="GO" id="GO:0033617">
    <property type="term" value="P:mitochondrial respiratory chain complex IV assembly"/>
    <property type="evidence" value="ECO:0007669"/>
    <property type="project" value="TreeGrafter"/>
</dbReference>
<evidence type="ECO:0000313" key="13">
    <source>
        <dbReference type="EMBL" id="KAJ2851754.1"/>
    </source>
</evidence>
<feature type="transmembrane region" description="Helical" evidence="12">
    <location>
        <begin position="28"/>
        <end position="49"/>
    </location>
</feature>
<dbReference type="PANTHER" id="PTHR17130:SF14">
    <property type="entry name" value="CYTOCHROME C OXIDASE ASSEMBLY PROTEIN COX16 HOMOLOG, MITOCHONDRIAL"/>
    <property type="match status" value="1"/>
</dbReference>
<evidence type="ECO:0000256" key="2">
    <source>
        <dbReference type="ARBA" id="ARBA00004434"/>
    </source>
</evidence>
<feature type="compositionally biased region" description="Basic residues" evidence="11">
    <location>
        <begin position="11"/>
        <end position="20"/>
    </location>
</feature>
<dbReference type="InterPro" id="IPR020164">
    <property type="entry name" value="Cyt_c_Oxase_assmbl_COX16"/>
</dbReference>
<feature type="region of interest" description="Disordered" evidence="11">
    <location>
        <begin position="1"/>
        <end position="20"/>
    </location>
</feature>
<evidence type="ECO:0000256" key="5">
    <source>
        <dbReference type="ARBA" id="ARBA00019222"/>
    </source>
</evidence>